<keyword evidence="11" id="KW-1185">Reference proteome</keyword>
<evidence type="ECO:0000256" key="1">
    <source>
        <dbReference type="ARBA" id="ARBA00004967"/>
    </source>
</evidence>
<evidence type="ECO:0000256" key="5">
    <source>
        <dbReference type="ARBA" id="ARBA00022605"/>
    </source>
</evidence>
<keyword evidence="7" id="KW-0067">ATP-binding</keyword>
<gene>
    <name evidence="10" type="ORF">SAMN04489760_1345</name>
</gene>
<evidence type="ECO:0000256" key="7">
    <source>
        <dbReference type="ARBA" id="ARBA00022840"/>
    </source>
</evidence>
<dbReference type="STRING" id="43775.SAMN04489760_1345"/>
<evidence type="ECO:0000256" key="2">
    <source>
        <dbReference type="ARBA" id="ARBA00012286"/>
    </source>
</evidence>
<dbReference type="UniPathway" id="UPA00068">
    <property type="reaction ID" value="UER00113"/>
</dbReference>
<dbReference type="GO" id="GO:0000050">
    <property type="term" value="P:urea cycle"/>
    <property type="evidence" value="ECO:0007669"/>
    <property type="project" value="TreeGrafter"/>
</dbReference>
<reference evidence="10 11" key="1">
    <citation type="submission" date="2016-10" db="EMBL/GenBank/DDBJ databases">
        <authorList>
            <person name="de Groot N.N."/>
        </authorList>
    </citation>
    <scope>NUCLEOTIDE SEQUENCE [LARGE SCALE GENOMIC DNA]</scope>
    <source>
        <strain evidence="10 11">DSM 8423</strain>
    </source>
</reference>
<dbReference type="GO" id="GO:0006526">
    <property type="term" value="P:L-arginine biosynthetic process"/>
    <property type="evidence" value="ECO:0007669"/>
    <property type="project" value="UniProtKB-UniPathway"/>
</dbReference>
<dbReference type="GO" id="GO:0005524">
    <property type="term" value="F:ATP binding"/>
    <property type="evidence" value="ECO:0007669"/>
    <property type="project" value="UniProtKB-KW"/>
</dbReference>
<feature type="domain" description="Arginosuccinate synthase C-terminal" evidence="9">
    <location>
        <begin position="180"/>
        <end position="357"/>
    </location>
</feature>
<keyword evidence="3" id="KW-0055">Arginine biosynthesis</keyword>
<keyword evidence="6" id="KW-0547">Nucleotide-binding</keyword>
<feature type="domain" description="Arginosuccinate synthase-like N-terminal" evidence="8">
    <location>
        <begin position="9"/>
        <end position="168"/>
    </location>
</feature>
<dbReference type="GO" id="GO:0000053">
    <property type="term" value="P:argininosuccinate metabolic process"/>
    <property type="evidence" value="ECO:0007669"/>
    <property type="project" value="TreeGrafter"/>
</dbReference>
<dbReference type="Pfam" id="PF00764">
    <property type="entry name" value="Arginosuc_synth"/>
    <property type="match status" value="1"/>
</dbReference>
<dbReference type="SUPFAM" id="SSF52402">
    <property type="entry name" value="Adenine nucleotide alpha hydrolases-like"/>
    <property type="match status" value="1"/>
</dbReference>
<dbReference type="RefSeq" id="WP_093884590.1">
    <property type="nucleotide sequence ID" value="NZ_FOBS01000034.1"/>
</dbReference>
<dbReference type="Gene3D" id="3.40.50.620">
    <property type="entry name" value="HUPs"/>
    <property type="match status" value="1"/>
</dbReference>
<organism evidence="10 11">
    <name type="scientific">Syntrophus gentianae</name>
    <dbReference type="NCBI Taxonomy" id="43775"/>
    <lineage>
        <taxon>Bacteria</taxon>
        <taxon>Pseudomonadati</taxon>
        <taxon>Thermodesulfobacteriota</taxon>
        <taxon>Syntrophia</taxon>
        <taxon>Syntrophales</taxon>
        <taxon>Syntrophaceae</taxon>
        <taxon>Syntrophus</taxon>
    </lineage>
</organism>
<dbReference type="AlphaFoldDB" id="A0A1H8ABN1"/>
<dbReference type="EC" id="6.3.4.5" evidence="2"/>
<name>A0A1H8ABN1_9BACT</name>
<dbReference type="EMBL" id="FOBS01000034">
    <property type="protein sequence ID" value="SEM68130.1"/>
    <property type="molecule type" value="Genomic_DNA"/>
</dbReference>
<keyword evidence="4" id="KW-0436">Ligase</keyword>
<dbReference type="InterPro" id="IPR048267">
    <property type="entry name" value="Arginosuc_syn_N"/>
</dbReference>
<dbReference type="Proteomes" id="UP000198744">
    <property type="component" value="Unassembled WGS sequence"/>
</dbReference>
<dbReference type="GO" id="GO:0004055">
    <property type="term" value="F:argininosuccinate synthase activity"/>
    <property type="evidence" value="ECO:0007669"/>
    <property type="project" value="UniProtKB-EC"/>
</dbReference>
<evidence type="ECO:0000256" key="6">
    <source>
        <dbReference type="ARBA" id="ARBA00022741"/>
    </source>
</evidence>
<dbReference type="PANTHER" id="PTHR11587:SF2">
    <property type="entry name" value="ARGININOSUCCINATE SYNTHASE"/>
    <property type="match status" value="1"/>
</dbReference>
<accession>A0A1H8ABN1</accession>
<evidence type="ECO:0000256" key="3">
    <source>
        <dbReference type="ARBA" id="ARBA00022571"/>
    </source>
</evidence>
<protein>
    <recommendedName>
        <fullName evidence="2">argininosuccinate synthase</fullName>
        <ecNumber evidence="2">6.3.4.5</ecNumber>
    </recommendedName>
</protein>
<dbReference type="InterPro" id="IPR024074">
    <property type="entry name" value="AS_cat/multimer_dom_body"/>
</dbReference>
<evidence type="ECO:0000313" key="11">
    <source>
        <dbReference type="Proteomes" id="UP000198744"/>
    </source>
</evidence>
<dbReference type="InterPro" id="IPR048268">
    <property type="entry name" value="Arginosuc_syn_C"/>
</dbReference>
<dbReference type="InterPro" id="IPR014729">
    <property type="entry name" value="Rossmann-like_a/b/a_fold"/>
</dbReference>
<dbReference type="SUPFAM" id="SSF69864">
    <property type="entry name" value="Argininosuccinate synthetase, C-terminal domain"/>
    <property type="match status" value="1"/>
</dbReference>
<dbReference type="GO" id="GO:0005737">
    <property type="term" value="C:cytoplasm"/>
    <property type="evidence" value="ECO:0007669"/>
    <property type="project" value="TreeGrafter"/>
</dbReference>
<evidence type="ECO:0000259" key="9">
    <source>
        <dbReference type="Pfam" id="PF20979"/>
    </source>
</evidence>
<sequence length="375" mass="41985">MIKKNYRAVALYSGGVDSTVAPLLALEDLGLQREEMLLLYVDLGGFANRKSRAEQRAKVLGLDYTSLDGRADFARNFLSQAILMNGSYWGYPLITPLSRAYIVEAAAAYLTFEGGETRYLINGCTRYQNTRYRIEKHCTLHPHFIAVTPFKYRYMTRQEKIEVLQQYGMTPGKSAGIAEDENLWGRALEGGPLNDLDDVEAKGVFHVTQDFRSSSLPPDRLSLRFADGLPIAIDSKSMSLHEIIEQCAIIGAKHGVGRIVVFEDTIPELGYKERGVYESPASAILYAAHQFIEDAVLTLSERVLKRDMDQQWAEIVYRGGWYDANRRELSDLARSFHSKVSGEVTVEVFLGHVRVLNADIPNCKILGPQAIAGHD</sequence>
<evidence type="ECO:0000313" key="10">
    <source>
        <dbReference type="EMBL" id="SEM68130.1"/>
    </source>
</evidence>
<evidence type="ECO:0000256" key="4">
    <source>
        <dbReference type="ARBA" id="ARBA00022598"/>
    </source>
</evidence>
<dbReference type="OrthoDB" id="9801641at2"/>
<dbReference type="Pfam" id="PF20979">
    <property type="entry name" value="Arginosuc_syn_C"/>
    <property type="match status" value="1"/>
</dbReference>
<dbReference type="InterPro" id="IPR001518">
    <property type="entry name" value="Arginosuc_synth"/>
</dbReference>
<proteinExistence type="predicted"/>
<dbReference type="PANTHER" id="PTHR11587">
    <property type="entry name" value="ARGININOSUCCINATE SYNTHASE"/>
    <property type="match status" value="1"/>
</dbReference>
<keyword evidence="5" id="KW-0028">Amino-acid biosynthesis</keyword>
<evidence type="ECO:0000259" key="8">
    <source>
        <dbReference type="Pfam" id="PF00764"/>
    </source>
</evidence>
<dbReference type="Gene3D" id="3.90.1260.10">
    <property type="entry name" value="Argininosuccinate synthetase, chain A, domain 2"/>
    <property type="match status" value="1"/>
</dbReference>
<comment type="pathway">
    <text evidence="1">Amino-acid biosynthesis; L-arginine biosynthesis; L-arginine from L-ornithine and carbamoyl phosphate: step 2/3.</text>
</comment>